<dbReference type="AlphaFoldDB" id="A0A0F9TB10"/>
<accession>A0A0F9TB10</accession>
<proteinExistence type="predicted"/>
<dbReference type="EMBL" id="LAZR01000297">
    <property type="protein sequence ID" value="KKN76339.1"/>
    <property type="molecule type" value="Genomic_DNA"/>
</dbReference>
<gene>
    <name evidence="1" type="ORF">LCGC14_0371910</name>
</gene>
<comment type="caution">
    <text evidence="1">The sequence shown here is derived from an EMBL/GenBank/DDBJ whole genome shotgun (WGS) entry which is preliminary data.</text>
</comment>
<protein>
    <submittedName>
        <fullName evidence="1">Uncharacterized protein</fullName>
    </submittedName>
</protein>
<name>A0A0F9TB10_9ZZZZ</name>
<sequence length="49" mass="5404">MVKIIQSNFNFPCDGCGKNGITVRFEIDGAAMLIDLCKACINELRKEAI</sequence>
<evidence type="ECO:0000313" key="1">
    <source>
        <dbReference type="EMBL" id="KKN76339.1"/>
    </source>
</evidence>
<organism evidence="1">
    <name type="scientific">marine sediment metagenome</name>
    <dbReference type="NCBI Taxonomy" id="412755"/>
    <lineage>
        <taxon>unclassified sequences</taxon>
        <taxon>metagenomes</taxon>
        <taxon>ecological metagenomes</taxon>
    </lineage>
</organism>
<reference evidence="1" key="1">
    <citation type="journal article" date="2015" name="Nature">
        <title>Complex archaea that bridge the gap between prokaryotes and eukaryotes.</title>
        <authorList>
            <person name="Spang A."/>
            <person name="Saw J.H."/>
            <person name="Jorgensen S.L."/>
            <person name="Zaremba-Niedzwiedzka K."/>
            <person name="Martijn J."/>
            <person name="Lind A.E."/>
            <person name="van Eijk R."/>
            <person name="Schleper C."/>
            <person name="Guy L."/>
            <person name="Ettema T.J."/>
        </authorList>
    </citation>
    <scope>NUCLEOTIDE SEQUENCE</scope>
</reference>